<accession>A0A0U5JCL0</accession>
<dbReference type="RefSeq" id="WP_059061372.1">
    <property type="nucleotide sequence ID" value="NZ_LN879502.1"/>
</dbReference>
<dbReference type="Proteomes" id="UP000069902">
    <property type="component" value="Chromosome cPNK"/>
</dbReference>
<name>A0A0U5JCL0_9BACT</name>
<reference evidence="2" key="1">
    <citation type="submission" date="2015-09" db="EMBL/GenBank/DDBJ databases">
        <authorList>
            <person name="Bertelli C."/>
        </authorList>
    </citation>
    <scope>NUCLEOTIDE SEQUENCE [LARGE SCALE GENOMIC DNA]</scope>
    <source>
        <strain evidence="2">KNic</strain>
    </source>
</reference>
<dbReference type="InParanoid" id="A0A0U5JCL0"/>
<evidence type="ECO:0000313" key="1">
    <source>
        <dbReference type="EMBL" id="CUI17230.1"/>
    </source>
</evidence>
<dbReference type="KEGG" id="pnl:PNK_1621"/>
<keyword evidence="2" id="KW-1185">Reference proteome</keyword>
<gene>
    <name evidence="1" type="ORF">PNK_1621</name>
</gene>
<organism evidence="1 2">
    <name type="scientific">Candidatus Protochlamydia naegleriophila</name>
    <dbReference type="NCBI Taxonomy" id="389348"/>
    <lineage>
        <taxon>Bacteria</taxon>
        <taxon>Pseudomonadati</taxon>
        <taxon>Chlamydiota</taxon>
        <taxon>Chlamydiia</taxon>
        <taxon>Parachlamydiales</taxon>
        <taxon>Parachlamydiaceae</taxon>
        <taxon>Candidatus Protochlamydia</taxon>
    </lineage>
</organism>
<proteinExistence type="predicted"/>
<evidence type="ECO:0000313" key="2">
    <source>
        <dbReference type="Proteomes" id="UP000069902"/>
    </source>
</evidence>
<dbReference type="PATRIC" id="fig|389348.3.peg.1815"/>
<sequence length="1006" mass="113791">MLEGPSSPLSESGVKKEVKELDASLPLLITCSALKPKWLAKIANRKHPLSSLMDQMLQEEFSSRKKHPFPDTPSLSLSDRLQIQQKNFLSVISNLSLPLFSPDSKNENTTSLESSTKEMKEQQLIEWLKEKGYTNLAEKLAPQSGYPWDEIKAIRCPILIEQLVDLYSLSDQKNVGSEKREQLMDFAINLAKMATASNLKGNYMHSHELTEDAKQVLGQLIYLFNNDPPSAIKAIHTPHYNTAVVNINKEFNIRIQDLCYRLQNHYVGHYETQLQAPDVAIHNMIPREIAKALLTDIGSINIGIIDILSDIFLSQEERPLNHEANLSYALKLLQRSPKLRGEFDKIKAPNSSKMPSNDVIRASLGMEASQSINAFHTKLTVLVALLSHLRQGDEGSCFAVSLAIEILSAHLGFCFKDLRQLLQESKLVRQVQNVCIDIPFVKRISDENLEKLITIDSKGCVLLKNRKGAELWEAPGLQAVCLSIGLKKPKKACQAVLADLFDKTSKPVECSVKNLIKKLCEYAQQQGMQQKPLGDMYSQACFAFSSQTSQPLLKIWENAIASMAEAEEGGMVKTAILDSILDSLQFKLGELNIQPTRLLQRLFLNIQKQLYERIRLQYDPAIQGHWNKNLHNKQGGFVLYCHEKRIDNESLFRGFVKTILSDVDQLLQSQLKESESTELAKTIHTLNSYLGSHDFINYLLVRYHPSNTAIVSQLKSNEALHYEALPFTPWVTQTGNNSKAVLKFYFEADQQIAAERFISSGAEEALTNIIEMCKRMSEEEKRLFVNNPNKLKPFCILGKHRLPFMAGNPSLANAWQKNQPTSDWIKEFVISPGLEIANTLMNETTRKQILENLKADVFPHFFSRHEASACLDLIKKVAEYTDIKTYRKALVTICQKIKGSSGPVLENLVRHIDTTICQSLEPALKKKLEDSAVHFADTNWCNGIHDIHFCFAINPGTGQLELWEVYSNGSHLVALDQNYWLFNQKWEFLTIPEELIPDDSSDLLKS</sequence>
<protein>
    <submittedName>
        <fullName evidence="1">Uncharacterized protein</fullName>
    </submittedName>
</protein>
<dbReference type="AlphaFoldDB" id="A0A0U5JCL0"/>
<dbReference type="EMBL" id="LN879502">
    <property type="protein sequence ID" value="CUI17230.1"/>
    <property type="molecule type" value="Genomic_DNA"/>
</dbReference>